<sequence length="83" mass="9717">MTAHSSSLSITTTSTAFHLHYSRSTLQLETHLHDDDDDDMGHCNSVMAAYLDDFFTTQFHMVNELKKKTIKKERRLRRRCQKS</sequence>
<keyword evidence="2" id="KW-1185">Reference proteome</keyword>
<proteinExistence type="predicted"/>
<evidence type="ECO:0000313" key="2">
    <source>
        <dbReference type="Proteomes" id="UP001497516"/>
    </source>
</evidence>
<organism evidence="1 2">
    <name type="scientific">Linum trigynum</name>
    <dbReference type="NCBI Taxonomy" id="586398"/>
    <lineage>
        <taxon>Eukaryota</taxon>
        <taxon>Viridiplantae</taxon>
        <taxon>Streptophyta</taxon>
        <taxon>Embryophyta</taxon>
        <taxon>Tracheophyta</taxon>
        <taxon>Spermatophyta</taxon>
        <taxon>Magnoliopsida</taxon>
        <taxon>eudicotyledons</taxon>
        <taxon>Gunneridae</taxon>
        <taxon>Pentapetalae</taxon>
        <taxon>rosids</taxon>
        <taxon>fabids</taxon>
        <taxon>Malpighiales</taxon>
        <taxon>Linaceae</taxon>
        <taxon>Linum</taxon>
    </lineage>
</organism>
<gene>
    <name evidence="1" type="ORF">LTRI10_LOCUS24456</name>
</gene>
<name>A0AAV2EBH0_9ROSI</name>
<reference evidence="1 2" key="1">
    <citation type="submission" date="2024-04" db="EMBL/GenBank/DDBJ databases">
        <authorList>
            <person name="Fracassetti M."/>
        </authorList>
    </citation>
    <scope>NUCLEOTIDE SEQUENCE [LARGE SCALE GENOMIC DNA]</scope>
</reference>
<dbReference type="AlphaFoldDB" id="A0AAV2EBH0"/>
<dbReference type="Proteomes" id="UP001497516">
    <property type="component" value="Chromosome 4"/>
</dbReference>
<accession>A0AAV2EBH0</accession>
<protein>
    <submittedName>
        <fullName evidence="1">Uncharacterized protein</fullName>
    </submittedName>
</protein>
<evidence type="ECO:0000313" key="1">
    <source>
        <dbReference type="EMBL" id="CAL1383169.1"/>
    </source>
</evidence>
<dbReference type="EMBL" id="OZ034817">
    <property type="protein sequence ID" value="CAL1383169.1"/>
    <property type="molecule type" value="Genomic_DNA"/>
</dbReference>